<dbReference type="Proteomes" id="UP000606974">
    <property type="component" value="Unassembled WGS sequence"/>
</dbReference>
<protein>
    <submittedName>
        <fullName evidence="1">Uncharacterized protein</fullName>
    </submittedName>
</protein>
<sequence length="97" mass="10971">MRYAVGRSCHNERSLSVQSNIVYVVDEARNRLLIESKLSQVPTHLKLIPVDAPIQSFLLRSDVDEDDGHAARKECSPLCDALEEYLSRRVCGGFLRL</sequence>
<dbReference type="AlphaFoldDB" id="A0A8H7AVF2"/>
<gene>
    <name evidence="1" type="ORF">GJ744_000019</name>
</gene>
<keyword evidence="2" id="KW-1185">Reference proteome</keyword>
<comment type="caution">
    <text evidence="1">The sequence shown here is derived from an EMBL/GenBank/DDBJ whole genome shotgun (WGS) entry which is preliminary data.</text>
</comment>
<reference evidence="1" key="1">
    <citation type="submission" date="2020-02" db="EMBL/GenBank/DDBJ databases">
        <authorList>
            <person name="Palmer J.M."/>
        </authorList>
    </citation>
    <scope>NUCLEOTIDE SEQUENCE</scope>
    <source>
        <strain evidence="1">EPUS1.4</strain>
        <tissue evidence="1">Thallus</tissue>
    </source>
</reference>
<evidence type="ECO:0000313" key="1">
    <source>
        <dbReference type="EMBL" id="KAF7514249.1"/>
    </source>
</evidence>
<name>A0A8H7AVF2_9EURO</name>
<accession>A0A8H7AVF2</accession>
<organism evidence="1 2">
    <name type="scientific">Endocarpon pusillum</name>
    <dbReference type="NCBI Taxonomy" id="364733"/>
    <lineage>
        <taxon>Eukaryota</taxon>
        <taxon>Fungi</taxon>
        <taxon>Dikarya</taxon>
        <taxon>Ascomycota</taxon>
        <taxon>Pezizomycotina</taxon>
        <taxon>Eurotiomycetes</taxon>
        <taxon>Chaetothyriomycetidae</taxon>
        <taxon>Verrucariales</taxon>
        <taxon>Verrucariaceae</taxon>
        <taxon>Endocarpon</taxon>
    </lineage>
</organism>
<evidence type="ECO:0000313" key="2">
    <source>
        <dbReference type="Proteomes" id="UP000606974"/>
    </source>
</evidence>
<dbReference type="EMBL" id="JAACFV010000001">
    <property type="protein sequence ID" value="KAF7514249.1"/>
    <property type="molecule type" value="Genomic_DNA"/>
</dbReference>
<proteinExistence type="predicted"/>